<feature type="domain" description="Phosphoribulokinase/uridine kinase" evidence="11">
    <location>
        <begin position="6"/>
        <end position="192"/>
    </location>
</feature>
<keyword evidence="4 10" id="KW-0808">Transferase</keyword>
<evidence type="ECO:0000256" key="7">
    <source>
        <dbReference type="ARBA" id="ARBA00022840"/>
    </source>
</evidence>
<dbReference type="InterPro" id="IPR006083">
    <property type="entry name" value="PRK/URK"/>
</dbReference>
<evidence type="ECO:0000256" key="10">
    <source>
        <dbReference type="RuleBase" id="RU003825"/>
    </source>
</evidence>
<keyword evidence="13" id="KW-1185">Reference proteome</keyword>
<feature type="domain" description="Phosphoribosyltransferase" evidence="12">
    <location>
        <begin position="209"/>
        <end position="407"/>
    </location>
</feature>
<keyword evidence="5 10" id="KW-0547">Nucleotide-binding</keyword>
<dbReference type="InterPro" id="IPR000836">
    <property type="entry name" value="PRTase_dom"/>
</dbReference>
<keyword evidence="6 10" id="KW-0418">Kinase</keyword>
<evidence type="ECO:0000259" key="12">
    <source>
        <dbReference type="Pfam" id="PF14681"/>
    </source>
</evidence>
<dbReference type="NCBIfam" id="NF004018">
    <property type="entry name" value="PRK05480.1"/>
    <property type="match status" value="1"/>
</dbReference>
<evidence type="ECO:0000313" key="13">
    <source>
        <dbReference type="Proteomes" id="UP000887565"/>
    </source>
</evidence>
<proteinExistence type="inferred from homology"/>
<evidence type="ECO:0000256" key="4">
    <source>
        <dbReference type="ARBA" id="ARBA00022679"/>
    </source>
</evidence>
<dbReference type="AlphaFoldDB" id="A0A915HKN8"/>
<dbReference type="PANTHER" id="PTHR10285">
    <property type="entry name" value="URIDINE KINASE"/>
    <property type="match status" value="1"/>
</dbReference>
<organism evidence="13 14">
    <name type="scientific">Romanomermis culicivorax</name>
    <name type="common">Nematode worm</name>
    <dbReference type="NCBI Taxonomy" id="13658"/>
    <lineage>
        <taxon>Eukaryota</taxon>
        <taxon>Metazoa</taxon>
        <taxon>Ecdysozoa</taxon>
        <taxon>Nematoda</taxon>
        <taxon>Enoplea</taxon>
        <taxon>Dorylaimia</taxon>
        <taxon>Mermithida</taxon>
        <taxon>Mermithoidea</taxon>
        <taxon>Mermithidae</taxon>
        <taxon>Romanomermis</taxon>
    </lineage>
</organism>
<dbReference type="FunFam" id="3.40.50.2020:FF:000010">
    <property type="entry name" value="Uridine-cytidine kinase"/>
    <property type="match status" value="1"/>
</dbReference>
<dbReference type="InterPro" id="IPR000764">
    <property type="entry name" value="Uridine_kinase-like"/>
</dbReference>
<dbReference type="InterPro" id="IPR027417">
    <property type="entry name" value="P-loop_NTPase"/>
</dbReference>
<dbReference type="SUPFAM" id="SSF53271">
    <property type="entry name" value="PRTase-like"/>
    <property type="match status" value="1"/>
</dbReference>
<comment type="similarity">
    <text evidence="3 10">Belongs to the uridine kinase family.</text>
</comment>
<comment type="pathway">
    <text evidence="2 10">Pyrimidine metabolism; CTP biosynthesis via salvage pathway; CTP from cytidine: step 1/3.</text>
</comment>
<accession>A0A915HKN8</accession>
<dbReference type="Gene3D" id="3.40.50.300">
    <property type="entry name" value="P-loop containing nucleotide triphosphate hydrolases"/>
    <property type="match status" value="1"/>
</dbReference>
<reference evidence="14" key="1">
    <citation type="submission" date="2022-11" db="UniProtKB">
        <authorList>
            <consortium name="WormBaseParasite"/>
        </authorList>
    </citation>
    <scope>IDENTIFICATION</scope>
</reference>
<evidence type="ECO:0000256" key="8">
    <source>
        <dbReference type="ARBA" id="ARBA00047436"/>
    </source>
</evidence>
<comment type="pathway">
    <text evidence="1 10">Pyrimidine metabolism; UMP biosynthesis via salvage pathway; UMP from uridine: step 1/1.</text>
</comment>
<evidence type="ECO:0000256" key="6">
    <source>
        <dbReference type="ARBA" id="ARBA00022777"/>
    </source>
</evidence>
<dbReference type="SUPFAM" id="SSF52540">
    <property type="entry name" value="P-loop containing nucleoside triphosphate hydrolases"/>
    <property type="match status" value="1"/>
</dbReference>
<dbReference type="GO" id="GO:0008655">
    <property type="term" value="P:pyrimidine-containing compound salvage"/>
    <property type="evidence" value="ECO:0007669"/>
    <property type="project" value="UniProtKB-ARBA"/>
</dbReference>
<dbReference type="Gene3D" id="3.40.50.2020">
    <property type="match status" value="1"/>
</dbReference>
<dbReference type="Pfam" id="PF14681">
    <property type="entry name" value="UPRTase"/>
    <property type="match status" value="1"/>
</dbReference>
<protein>
    <recommendedName>
        <fullName evidence="10">Uridine kinase</fullName>
        <ecNumber evidence="10">2.7.1.48</ecNumber>
    </recommendedName>
</protein>
<dbReference type="WBParaSite" id="nRc.2.0.1.t01902-RA">
    <property type="protein sequence ID" value="nRc.2.0.1.t01902-RA"/>
    <property type="gene ID" value="nRc.2.0.1.g01902"/>
</dbReference>
<evidence type="ECO:0000313" key="14">
    <source>
        <dbReference type="WBParaSite" id="nRc.2.0.1.t01902-RA"/>
    </source>
</evidence>
<dbReference type="GO" id="GO:0004849">
    <property type="term" value="F:uridine kinase activity"/>
    <property type="evidence" value="ECO:0007669"/>
    <property type="project" value="UniProtKB-EC"/>
</dbReference>
<comment type="catalytic activity">
    <reaction evidence="9 10">
        <text>uridine + ATP = UMP + ADP + H(+)</text>
        <dbReference type="Rhea" id="RHEA:16825"/>
        <dbReference type="ChEBI" id="CHEBI:15378"/>
        <dbReference type="ChEBI" id="CHEBI:16704"/>
        <dbReference type="ChEBI" id="CHEBI:30616"/>
        <dbReference type="ChEBI" id="CHEBI:57865"/>
        <dbReference type="ChEBI" id="CHEBI:456216"/>
        <dbReference type="EC" id="2.7.1.48"/>
    </reaction>
</comment>
<dbReference type="GO" id="GO:0005524">
    <property type="term" value="F:ATP binding"/>
    <property type="evidence" value="ECO:0007669"/>
    <property type="project" value="UniProtKB-KW"/>
</dbReference>
<evidence type="ECO:0000256" key="3">
    <source>
        <dbReference type="ARBA" id="ARBA00005408"/>
    </source>
</evidence>
<dbReference type="OMA" id="EPQLHCE"/>
<dbReference type="InterPro" id="IPR029057">
    <property type="entry name" value="PRTase-like"/>
</dbReference>
<comment type="catalytic activity">
    <reaction evidence="8 10">
        <text>cytidine + ATP = CMP + ADP + H(+)</text>
        <dbReference type="Rhea" id="RHEA:24674"/>
        <dbReference type="ChEBI" id="CHEBI:15378"/>
        <dbReference type="ChEBI" id="CHEBI:17562"/>
        <dbReference type="ChEBI" id="CHEBI:30616"/>
        <dbReference type="ChEBI" id="CHEBI:60377"/>
        <dbReference type="ChEBI" id="CHEBI:456216"/>
        <dbReference type="EC" id="2.7.1.48"/>
    </reaction>
</comment>
<dbReference type="EC" id="2.7.1.48" evidence="10"/>
<evidence type="ECO:0000256" key="9">
    <source>
        <dbReference type="ARBA" id="ARBA00048909"/>
    </source>
</evidence>
<evidence type="ECO:0000259" key="11">
    <source>
        <dbReference type="Pfam" id="PF00485"/>
    </source>
</evidence>
<dbReference type="Proteomes" id="UP000887565">
    <property type="component" value="Unplaced"/>
</dbReference>
<dbReference type="CDD" id="cd02023">
    <property type="entry name" value="UMPK"/>
    <property type="match status" value="1"/>
</dbReference>
<dbReference type="NCBIfam" id="TIGR00235">
    <property type="entry name" value="udk"/>
    <property type="match status" value="1"/>
</dbReference>
<name>A0A915HKN8_ROMCU</name>
<dbReference type="CDD" id="cd06223">
    <property type="entry name" value="PRTases_typeI"/>
    <property type="match status" value="1"/>
</dbReference>
<dbReference type="Pfam" id="PF00485">
    <property type="entry name" value="PRK"/>
    <property type="match status" value="1"/>
</dbReference>
<evidence type="ECO:0000256" key="2">
    <source>
        <dbReference type="ARBA" id="ARBA00004784"/>
    </source>
</evidence>
<keyword evidence="7 10" id="KW-0067">ATP-binding</keyword>
<evidence type="ECO:0000256" key="5">
    <source>
        <dbReference type="ARBA" id="ARBA00022741"/>
    </source>
</evidence>
<dbReference type="FunFam" id="3.40.50.300:FF:000339">
    <property type="entry name" value="Uridine kinase"/>
    <property type="match status" value="1"/>
</dbReference>
<dbReference type="PRINTS" id="PR00988">
    <property type="entry name" value="URIDINKINASE"/>
</dbReference>
<evidence type="ECO:0000256" key="1">
    <source>
        <dbReference type="ARBA" id="ARBA00004690"/>
    </source>
</evidence>
<sequence>MEPFCVGICGGSGCGKTSLADQLISLLDIPWVNLLRFDCFYKSLSDEQCALADKNEYDFDHPNAIDFDLALSTIQRLKEGKKVDVPVYDYKTHKRTCNVQAMYGAAVLIVEGILIFFRQEIRDLLDLKIFLDTDADIRLARRLLRDSTQRERSVKSILDQYTKYVKPAFQTFIAPFMMYADVIIPRGIFNTVAIDILIKHIRVRLRERQGMHTIIRNRETDADEFIFYSNRIARLIIEKALSLQNFTPHEIRDNSFVYSGKKRTGQKICGVSILRSGEVIEKLLRDVVKNCTIGKILIQTDWKESHEPQLHYLRIPNDIHEYKVILMDAQVATGAAAMMGIRILLEHDVPEGNITLVSLLMSAVGVNSIAYAFPQVKLVTSAIDPELSSSYDILPGIGNFSDRYFGTY</sequence>